<keyword evidence="4" id="KW-0238">DNA-binding</keyword>
<accession>A0A392N0V8</accession>
<keyword evidence="10" id="KW-1185">Reference proteome</keyword>
<dbReference type="GO" id="GO:0003713">
    <property type="term" value="F:transcription coactivator activity"/>
    <property type="evidence" value="ECO:0007669"/>
    <property type="project" value="InterPro"/>
</dbReference>
<dbReference type="EMBL" id="LXQA010023529">
    <property type="protein sequence ID" value="MCH92819.1"/>
    <property type="molecule type" value="Genomic_DNA"/>
</dbReference>
<evidence type="ECO:0000256" key="4">
    <source>
        <dbReference type="ARBA" id="ARBA00023125"/>
    </source>
</evidence>
<dbReference type="GO" id="GO:0003677">
    <property type="term" value="F:DNA binding"/>
    <property type="evidence" value="ECO:0007669"/>
    <property type="project" value="UniProtKB-KW"/>
</dbReference>
<dbReference type="PROSITE" id="PS51998">
    <property type="entry name" value="DEK_C"/>
    <property type="match status" value="1"/>
</dbReference>
<dbReference type="GO" id="GO:0005634">
    <property type="term" value="C:nucleus"/>
    <property type="evidence" value="ECO:0007669"/>
    <property type="project" value="UniProtKB-SubCell"/>
</dbReference>
<reference evidence="9 10" key="1">
    <citation type="journal article" date="2018" name="Front. Plant Sci.">
        <title>Red Clover (Trifolium pratense) and Zigzag Clover (T. medium) - A Picture of Genomic Similarities and Differences.</title>
        <authorList>
            <person name="Dluhosova J."/>
            <person name="Istvanek J."/>
            <person name="Nedelnik J."/>
            <person name="Repkova J."/>
        </authorList>
    </citation>
    <scope>NUCLEOTIDE SEQUENCE [LARGE SCALE GENOMIC DNA]</scope>
    <source>
        <strain evidence="10">cv. 10/8</strain>
        <tissue evidence="9">Leaf</tissue>
    </source>
</reference>
<evidence type="ECO:0000256" key="7">
    <source>
        <dbReference type="SAM" id="MobiDB-lite"/>
    </source>
</evidence>
<evidence type="ECO:0000256" key="2">
    <source>
        <dbReference type="ARBA" id="ARBA00009001"/>
    </source>
</evidence>
<dbReference type="Pfam" id="PF02229">
    <property type="entry name" value="PC4"/>
    <property type="match status" value="1"/>
</dbReference>
<dbReference type="SUPFAM" id="SSF109715">
    <property type="entry name" value="DEK C-terminal domain"/>
    <property type="match status" value="1"/>
</dbReference>
<evidence type="ECO:0000313" key="10">
    <source>
        <dbReference type="Proteomes" id="UP000265520"/>
    </source>
</evidence>
<proteinExistence type="inferred from homology"/>
<dbReference type="AlphaFoldDB" id="A0A392N0V8"/>
<organism evidence="9 10">
    <name type="scientific">Trifolium medium</name>
    <dbReference type="NCBI Taxonomy" id="97028"/>
    <lineage>
        <taxon>Eukaryota</taxon>
        <taxon>Viridiplantae</taxon>
        <taxon>Streptophyta</taxon>
        <taxon>Embryophyta</taxon>
        <taxon>Tracheophyta</taxon>
        <taxon>Spermatophyta</taxon>
        <taxon>Magnoliopsida</taxon>
        <taxon>eudicotyledons</taxon>
        <taxon>Gunneridae</taxon>
        <taxon>Pentapetalae</taxon>
        <taxon>rosids</taxon>
        <taxon>fabids</taxon>
        <taxon>Fabales</taxon>
        <taxon>Fabaceae</taxon>
        <taxon>Papilionoideae</taxon>
        <taxon>50 kb inversion clade</taxon>
        <taxon>NPAAA clade</taxon>
        <taxon>Hologalegina</taxon>
        <taxon>IRL clade</taxon>
        <taxon>Trifolieae</taxon>
        <taxon>Trifolium</taxon>
    </lineage>
</organism>
<evidence type="ECO:0000256" key="1">
    <source>
        <dbReference type="ARBA" id="ARBA00004123"/>
    </source>
</evidence>
<dbReference type="PANTHER" id="PTHR13215">
    <property type="entry name" value="RNA POLYMERASE II TRANSCRIPTIONAL COACTIVATOR"/>
    <property type="match status" value="1"/>
</dbReference>
<comment type="subcellular location">
    <subcellularLocation>
        <location evidence="1">Nucleus</location>
    </subcellularLocation>
</comment>
<feature type="non-terminal residue" evidence="9">
    <location>
        <position position="126"/>
    </location>
</feature>
<evidence type="ECO:0000256" key="6">
    <source>
        <dbReference type="ARBA" id="ARBA00023242"/>
    </source>
</evidence>
<dbReference type="GO" id="GO:0060261">
    <property type="term" value="P:positive regulation of transcription initiation by RNA polymerase II"/>
    <property type="evidence" value="ECO:0007669"/>
    <property type="project" value="InterPro"/>
</dbReference>
<evidence type="ECO:0000259" key="8">
    <source>
        <dbReference type="PROSITE" id="PS51998"/>
    </source>
</evidence>
<sequence length="126" mass="14809">MEDAQTKARIEETVLKILHESNMEEATESKIRKQASTELDLNLNQPPFKALVKQIVEAFLVEKQQQQQDEEEEKQREKEGVSSKSDLVICKLTKKRRITIRDYEGIRYVSIREFYTKDNKEFASSK</sequence>
<dbReference type="InterPro" id="IPR014876">
    <property type="entry name" value="DEK_C"/>
</dbReference>
<dbReference type="Pfam" id="PF08766">
    <property type="entry name" value="DEK_C"/>
    <property type="match status" value="1"/>
</dbReference>
<protein>
    <submittedName>
        <fullName evidence="9">RNA polymerase II transcriptional coactivator KELP protein</fullName>
    </submittedName>
</protein>
<evidence type="ECO:0000313" key="9">
    <source>
        <dbReference type="EMBL" id="MCH92819.1"/>
    </source>
</evidence>
<comment type="caution">
    <text evidence="9">The sequence shown here is derived from an EMBL/GenBank/DDBJ whole genome shotgun (WGS) entry which is preliminary data.</text>
</comment>
<name>A0A392N0V8_9FABA</name>
<dbReference type="InterPro" id="IPR003173">
    <property type="entry name" value="PC4_C"/>
</dbReference>
<keyword evidence="5" id="KW-0804">Transcription</keyword>
<dbReference type="InterPro" id="IPR045125">
    <property type="entry name" value="Sub1/Tcp4-like"/>
</dbReference>
<dbReference type="InterPro" id="IPR009044">
    <property type="entry name" value="ssDNA-bd_transcriptional_reg"/>
</dbReference>
<keyword evidence="6" id="KW-0539">Nucleus</keyword>
<dbReference type="Gene3D" id="2.30.31.10">
    <property type="entry name" value="Transcriptional Coactivator Pc4, Chain A"/>
    <property type="match status" value="1"/>
</dbReference>
<evidence type="ECO:0000256" key="5">
    <source>
        <dbReference type="ARBA" id="ARBA00023163"/>
    </source>
</evidence>
<keyword evidence="3" id="KW-0805">Transcription regulation</keyword>
<comment type="similarity">
    <text evidence="2">Belongs to the transcriptional coactivator PC4 family.</text>
</comment>
<dbReference type="Proteomes" id="UP000265520">
    <property type="component" value="Unassembled WGS sequence"/>
</dbReference>
<feature type="region of interest" description="Disordered" evidence="7">
    <location>
        <begin position="65"/>
        <end position="84"/>
    </location>
</feature>
<feature type="domain" description="DEK-C" evidence="8">
    <location>
        <begin position="4"/>
        <end position="61"/>
    </location>
</feature>
<evidence type="ECO:0000256" key="3">
    <source>
        <dbReference type="ARBA" id="ARBA00023015"/>
    </source>
</evidence>
<dbReference type="SUPFAM" id="SSF54447">
    <property type="entry name" value="ssDNA-binding transcriptional regulator domain"/>
    <property type="match status" value="1"/>
</dbReference>